<feature type="binding site" evidence="12">
    <location>
        <position position="243"/>
    </location>
    <ligand>
        <name>[2Fe-2S] cluster</name>
        <dbReference type="ChEBI" id="CHEBI:190135"/>
    </ligand>
</feature>
<accession>A0A9D2UH45</accession>
<comment type="cofactor">
    <cofactor evidence="11">
        <name>FAD</name>
        <dbReference type="ChEBI" id="CHEBI:57692"/>
    </cofactor>
    <text evidence="11">Binds 1 FAD per subunit.</text>
</comment>
<dbReference type="SUPFAM" id="SSF63380">
    <property type="entry name" value="Riboflavin synthase domain-like"/>
    <property type="match status" value="1"/>
</dbReference>
<keyword evidence="8 12" id="KW-0408">Iron</keyword>
<evidence type="ECO:0000256" key="9">
    <source>
        <dbReference type="ARBA" id="ARBA00023014"/>
    </source>
</evidence>
<dbReference type="InterPro" id="IPR017927">
    <property type="entry name" value="FAD-bd_FR_type"/>
</dbReference>
<dbReference type="InterPro" id="IPR012165">
    <property type="entry name" value="Cyt_c3_hydrogenase_gsu"/>
</dbReference>
<evidence type="ECO:0000256" key="11">
    <source>
        <dbReference type="PIRSR" id="PIRSR006816-1"/>
    </source>
</evidence>
<comment type="caution">
    <text evidence="14">The sequence shown here is derived from an EMBL/GenBank/DDBJ whole genome shotgun (WGS) entry which is preliminary data.</text>
</comment>
<comment type="cofactor">
    <cofactor evidence="12">
        <name>[2Fe-2S] cluster</name>
        <dbReference type="ChEBI" id="CHEBI:190135"/>
    </cofactor>
    <text evidence="12">Binds 1 [2Fe-2S] cluster per subunit.</text>
</comment>
<evidence type="ECO:0000256" key="5">
    <source>
        <dbReference type="ARBA" id="ARBA00022723"/>
    </source>
</evidence>
<name>A0A9D2UH45_9BACT</name>
<evidence type="ECO:0000256" key="1">
    <source>
        <dbReference type="ARBA" id="ARBA00006422"/>
    </source>
</evidence>
<keyword evidence="7" id="KW-0249">Electron transport</keyword>
<dbReference type="EMBL" id="DWUP01000024">
    <property type="protein sequence ID" value="HJD52348.1"/>
    <property type="molecule type" value="Genomic_DNA"/>
</dbReference>
<evidence type="ECO:0000256" key="7">
    <source>
        <dbReference type="ARBA" id="ARBA00022982"/>
    </source>
</evidence>
<dbReference type="SUPFAM" id="SSF52343">
    <property type="entry name" value="Ferredoxin reductase-like, C-terminal NADP-linked domain"/>
    <property type="match status" value="1"/>
</dbReference>
<dbReference type="Gene3D" id="2.10.240.10">
    <property type="entry name" value="Dihydroorotate dehydrogenase, electron transfer subunit"/>
    <property type="match status" value="1"/>
</dbReference>
<keyword evidence="2" id="KW-0813">Transport</keyword>
<feature type="binding site" evidence="12">
    <location>
        <position position="223"/>
    </location>
    <ligand>
        <name>[2Fe-2S] cluster</name>
        <dbReference type="ChEBI" id="CHEBI:190135"/>
    </ligand>
</feature>
<comment type="similarity">
    <text evidence="1">Belongs to the PyrK family.</text>
</comment>
<sequence length="260" mass="28506">MKKYQLDLIVRRVERLRDDYVVLHLTHHQPLPTMLPGQFVEVKVDKSPTTFLRRPISINFVDEANNELWLLVHVVGEGTRAMANLECGSKLDCLLPLGNGYMMPETPGGRYLLIGGGVGTAPLLYYGYMLRNCGCEPTFLLGGRTADDVMQLGLFEQTGPTYVTTEDGSMGECGYVTAHTVLGRQSFDRIATCGPKPMMMAVAAYAAAHGIECEASLENLMACGLGACLCCVEKTDEGNVCVCKDGPVFNVKRLQWQNSK</sequence>
<organism evidence="14 15">
    <name type="scientific">Candidatus Avibacteroides avistercoris</name>
    <dbReference type="NCBI Taxonomy" id="2840690"/>
    <lineage>
        <taxon>Bacteria</taxon>
        <taxon>Pseudomonadati</taxon>
        <taxon>Bacteroidota</taxon>
        <taxon>Bacteroidia</taxon>
        <taxon>Bacteroidales</taxon>
        <taxon>Bacteroidaceae</taxon>
        <taxon>Bacteroidaceae incertae sedis</taxon>
        <taxon>Candidatus Avibacteroides</taxon>
    </lineage>
</organism>
<dbReference type="PANTHER" id="PTHR43513">
    <property type="entry name" value="DIHYDROOROTATE DEHYDROGENASE B (NAD(+)), ELECTRON TRANSFER SUBUNIT"/>
    <property type="match status" value="1"/>
</dbReference>
<dbReference type="AlphaFoldDB" id="A0A9D2UH45"/>
<reference evidence="14" key="1">
    <citation type="journal article" date="2021" name="PeerJ">
        <title>Extensive microbial diversity within the chicken gut microbiome revealed by metagenomics and culture.</title>
        <authorList>
            <person name="Gilroy R."/>
            <person name="Ravi A."/>
            <person name="Getino M."/>
            <person name="Pursley I."/>
            <person name="Horton D.L."/>
            <person name="Alikhan N.F."/>
            <person name="Baker D."/>
            <person name="Gharbi K."/>
            <person name="Hall N."/>
            <person name="Watson M."/>
            <person name="Adriaenssens E.M."/>
            <person name="Foster-Nyarko E."/>
            <person name="Jarju S."/>
            <person name="Secka A."/>
            <person name="Antonio M."/>
            <person name="Oren A."/>
            <person name="Chaudhuri R.R."/>
            <person name="La Ragione R."/>
            <person name="Hildebrand F."/>
            <person name="Pallen M.J."/>
        </authorList>
    </citation>
    <scope>NUCLEOTIDE SEQUENCE</scope>
    <source>
        <strain evidence="14">MalCec1-1739</strain>
    </source>
</reference>
<feature type="domain" description="FAD-binding FR-type" evidence="13">
    <location>
        <begin position="3"/>
        <end position="103"/>
    </location>
</feature>
<dbReference type="GO" id="GO:0051537">
    <property type="term" value="F:2 iron, 2 sulfur cluster binding"/>
    <property type="evidence" value="ECO:0007669"/>
    <property type="project" value="UniProtKB-KW"/>
</dbReference>
<feature type="binding site" evidence="12">
    <location>
        <position position="231"/>
    </location>
    <ligand>
        <name>[2Fe-2S] cluster</name>
        <dbReference type="ChEBI" id="CHEBI:190135"/>
    </ligand>
</feature>
<evidence type="ECO:0000256" key="6">
    <source>
        <dbReference type="ARBA" id="ARBA00022827"/>
    </source>
</evidence>
<dbReference type="PROSITE" id="PS51384">
    <property type="entry name" value="FAD_FR"/>
    <property type="match status" value="1"/>
</dbReference>
<dbReference type="InterPro" id="IPR050353">
    <property type="entry name" value="PyrK_electron_transfer"/>
</dbReference>
<evidence type="ECO:0000259" key="13">
    <source>
        <dbReference type="PROSITE" id="PS51384"/>
    </source>
</evidence>
<proteinExistence type="inferred from homology"/>
<keyword evidence="9 12" id="KW-0411">Iron-sulfur</keyword>
<gene>
    <name evidence="14" type="ORF">IAA93_01270</name>
</gene>
<dbReference type="InterPro" id="IPR017938">
    <property type="entry name" value="Riboflavin_synthase-like_b-brl"/>
</dbReference>
<dbReference type="InterPro" id="IPR037117">
    <property type="entry name" value="Dihydroorotate_DH_ele_sf"/>
</dbReference>
<protein>
    <submittedName>
        <fullName evidence="14">Dihydroorotate dehydrogenase electron transfer subunit</fullName>
    </submittedName>
</protein>
<feature type="binding site" evidence="12">
    <location>
        <position position="228"/>
    </location>
    <ligand>
        <name>[2Fe-2S] cluster</name>
        <dbReference type="ChEBI" id="CHEBI:190135"/>
    </ligand>
</feature>
<dbReference type="GO" id="GO:0050660">
    <property type="term" value="F:flavin adenine dinucleotide binding"/>
    <property type="evidence" value="ECO:0007669"/>
    <property type="project" value="InterPro"/>
</dbReference>
<evidence type="ECO:0000256" key="8">
    <source>
        <dbReference type="ARBA" id="ARBA00023004"/>
    </source>
</evidence>
<evidence type="ECO:0000256" key="4">
    <source>
        <dbReference type="ARBA" id="ARBA00022714"/>
    </source>
</evidence>
<evidence type="ECO:0000256" key="2">
    <source>
        <dbReference type="ARBA" id="ARBA00022448"/>
    </source>
</evidence>
<evidence type="ECO:0000256" key="12">
    <source>
        <dbReference type="PIRSR" id="PIRSR006816-2"/>
    </source>
</evidence>
<keyword evidence="3 11" id="KW-0285">Flavoprotein</keyword>
<dbReference type="CDD" id="cd06218">
    <property type="entry name" value="DHOD_e_trans"/>
    <property type="match status" value="1"/>
</dbReference>
<keyword evidence="4 12" id="KW-0001">2Fe-2S</keyword>
<reference evidence="14" key="2">
    <citation type="submission" date="2021-04" db="EMBL/GenBank/DDBJ databases">
        <authorList>
            <person name="Gilroy R."/>
        </authorList>
    </citation>
    <scope>NUCLEOTIDE SEQUENCE</scope>
    <source>
        <strain evidence="14">MalCec1-1739</strain>
    </source>
</reference>
<evidence type="ECO:0000256" key="3">
    <source>
        <dbReference type="ARBA" id="ARBA00022630"/>
    </source>
</evidence>
<keyword evidence="5 12" id="KW-0479">Metal-binding</keyword>
<dbReference type="InterPro" id="IPR019480">
    <property type="entry name" value="Dihydroorotate_DH_Fe-S-bd"/>
</dbReference>
<dbReference type="Gene3D" id="3.40.50.80">
    <property type="entry name" value="Nucleotide-binding domain of ferredoxin-NADP reductase (FNR) module"/>
    <property type="match status" value="1"/>
</dbReference>
<evidence type="ECO:0000313" key="14">
    <source>
        <dbReference type="EMBL" id="HJD52348.1"/>
    </source>
</evidence>
<dbReference type="Pfam" id="PF10418">
    <property type="entry name" value="DHODB_Fe-S_bind"/>
    <property type="match status" value="1"/>
</dbReference>
<feature type="binding site" evidence="11">
    <location>
        <begin position="78"/>
        <end position="79"/>
    </location>
    <ligand>
        <name>FAD</name>
        <dbReference type="ChEBI" id="CHEBI:57692"/>
    </ligand>
</feature>
<dbReference type="Proteomes" id="UP000787625">
    <property type="component" value="Unassembled WGS sequence"/>
</dbReference>
<dbReference type="Gene3D" id="2.40.30.10">
    <property type="entry name" value="Translation factors"/>
    <property type="match status" value="1"/>
</dbReference>
<comment type="cofactor">
    <cofactor evidence="10">
        <name>[2Fe-2S] cluster</name>
        <dbReference type="ChEBI" id="CHEBI:190135"/>
    </cofactor>
</comment>
<evidence type="ECO:0000256" key="10">
    <source>
        <dbReference type="ARBA" id="ARBA00034078"/>
    </source>
</evidence>
<keyword evidence="6 11" id="KW-0274">FAD</keyword>
<dbReference type="GO" id="GO:0046872">
    <property type="term" value="F:metal ion binding"/>
    <property type="evidence" value="ECO:0007669"/>
    <property type="project" value="UniProtKB-KW"/>
</dbReference>
<dbReference type="GO" id="GO:0016491">
    <property type="term" value="F:oxidoreductase activity"/>
    <property type="evidence" value="ECO:0007669"/>
    <property type="project" value="InterPro"/>
</dbReference>
<dbReference type="PANTHER" id="PTHR43513:SF3">
    <property type="entry name" value="DIHYDROOROTATE DEHYDROGENASE B (NAD(+)), ELECTRON TRANSFER SUBUNIT-RELATED"/>
    <property type="match status" value="1"/>
</dbReference>
<evidence type="ECO:0000313" key="15">
    <source>
        <dbReference type="Proteomes" id="UP000787625"/>
    </source>
</evidence>
<dbReference type="InterPro" id="IPR039261">
    <property type="entry name" value="FNR_nucleotide-bd"/>
</dbReference>
<dbReference type="PIRSF" id="PIRSF006816">
    <property type="entry name" value="Cyc3_hyd_g"/>
    <property type="match status" value="1"/>
</dbReference>
<feature type="binding site" evidence="11">
    <location>
        <begin position="54"/>
        <end position="57"/>
    </location>
    <ligand>
        <name>FAD</name>
        <dbReference type="ChEBI" id="CHEBI:57692"/>
    </ligand>
</feature>
<dbReference type="GO" id="GO:0006221">
    <property type="term" value="P:pyrimidine nucleotide biosynthetic process"/>
    <property type="evidence" value="ECO:0007669"/>
    <property type="project" value="InterPro"/>
</dbReference>